<organism evidence="2">
    <name type="scientific">Trichuris suis</name>
    <name type="common">pig whipworm</name>
    <dbReference type="NCBI Taxonomy" id="68888"/>
    <lineage>
        <taxon>Eukaryota</taxon>
        <taxon>Metazoa</taxon>
        <taxon>Ecdysozoa</taxon>
        <taxon>Nematoda</taxon>
        <taxon>Enoplea</taxon>
        <taxon>Dorylaimia</taxon>
        <taxon>Trichinellida</taxon>
        <taxon>Trichuridae</taxon>
        <taxon>Trichuris</taxon>
    </lineage>
</organism>
<gene>
    <name evidence="2" type="ORF">M514_22849</name>
</gene>
<dbReference type="Proteomes" id="UP000030758">
    <property type="component" value="Unassembled WGS sequence"/>
</dbReference>
<reference evidence="2" key="1">
    <citation type="journal article" date="2014" name="Nat. Genet.">
        <title>Genome and transcriptome of the porcine whipworm Trichuris suis.</title>
        <authorList>
            <person name="Jex A.R."/>
            <person name="Nejsum P."/>
            <person name="Schwarz E.M."/>
            <person name="Hu L."/>
            <person name="Young N.D."/>
            <person name="Hall R.S."/>
            <person name="Korhonen P.K."/>
            <person name="Liao S."/>
            <person name="Thamsborg S."/>
            <person name="Xia J."/>
            <person name="Xu P."/>
            <person name="Wang S."/>
            <person name="Scheerlinck J.P."/>
            <person name="Hofmann A."/>
            <person name="Sternberg P.W."/>
            <person name="Wang J."/>
            <person name="Gasser R.B."/>
        </authorList>
    </citation>
    <scope>NUCLEOTIDE SEQUENCE [LARGE SCALE GENOMIC DNA]</scope>
    <source>
        <strain evidence="2">DCEP-RM93F</strain>
    </source>
</reference>
<dbReference type="AlphaFoldDB" id="A0A085N6A4"/>
<feature type="signal peptide" evidence="1">
    <location>
        <begin position="1"/>
        <end position="17"/>
    </location>
</feature>
<proteinExistence type="predicted"/>
<protein>
    <submittedName>
        <fullName evidence="2">Uncharacterized protein</fullName>
    </submittedName>
</protein>
<evidence type="ECO:0000313" key="2">
    <source>
        <dbReference type="EMBL" id="KFD65000.1"/>
    </source>
</evidence>
<evidence type="ECO:0000256" key="1">
    <source>
        <dbReference type="SAM" id="SignalP"/>
    </source>
</evidence>
<dbReference type="EMBL" id="KL367546">
    <property type="protein sequence ID" value="KFD65000.1"/>
    <property type="molecule type" value="Genomic_DNA"/>
</dbReference>
<accession>A0A085N6A4</accession>
<name>A0A085N6A4_9BILA</name>
<keyword evidence="1" id="KW-0732">Signal</keyword>
<feature type="chain" id="PRO_5001795744" evidence="1">
    <location>
        <begin position="18"/>
        <end position="74"/>
    </location>
</feature>
<sequence>MLVFCLMLLLMSTQCSIQLCDNASDQKKNLRTMSLKVKSLSNSLSETMNLSVEEVLDWIVSRLRNVGEHLLQTH</sequence>